<keyword evidence="3" id="KW-0175">Coiled coil</keyword>
<sequence>MGKKESHTLQNSRDESAELYPTITDSRFASVHCNPRFARPKKRDARVAVDDRFKRMLQSDDFTHAPRVDKYGRKRHSANRAEELKRYYRLEQDEVDEDADKEEEDASTASDVESHSDQKCDSESPNDLPVEKDKAVEQDDIRAKARKELVDRARGIGVDDDASSSSSSSDSEDDEDGEQGHGDLSDQDTGQHATLAVGPYSLEHVPTGDETRRFAAVNLDWDHVKASDLYKVFDGFLSKGGRLVSVKIYPSDFGLERMANEAVKGPPSEIFKKSETADKDEEELARPLIQADDGEDFDNEKLRRYQMERLRYYYAVVEADSVETAQAIYNACDGVEYEKTSNYFDLRYIPDEMEFGDREPRDEAFEAPRVHKHATFATTALQHSKVKLTWDDDDPDRTRITRRKFNRNDIAEMDFETYLASESSGDESEAVAGSDYDDDVKSSRNKYKTLLEGVDDDASNPFGRPSKCSNDDEGTGDMEITFTPGISASKGDSDSEEETTIERLMRKEKEKTKSKKEARKAAAAQREAQEAKNTTISRPLYNDKSLALLLDDDTMETPALISESSTNQPPQSKPSRHFDMKEIIKAEKIKETKLKGKAKKKLLKKAENAKFEALQEDFELNLDDPRFNALKTSHHFAVDPSNPHFNKTPAMKKLVQHRGEAHIAAVDELGGDVASLRDGTNSTSNGDGSKDVDLKALVASVKRKSTEPKQRAGKRVKPSAE</sequence>
<comment type="caution">
    <text evidence="8">The sequence shown here is derived from an EMBL/GenBank/DDBJ whole genome shotgun (WGS) entry which is preliminary data.</text>
</comment>
<evidence type="ECO:0000256" key="1">
    <source>
        <dbReference type="ARBA" id="ARBA00004604"/>
    </source>
</evidence>
<feature type="compositionally biased region" description="Basic and acidic residues" evidence="5">
    <location>
        <begin position="500"/>
        <end position="511"/>
    </location>
</feature>
<dbReference type="STRING" id="286115.A0A507CMU7"/>
<feature type="domain" description="ESF1 RRM" evidence="7">
    <location>
        <begin position="211"/>
        <end position="364"/>
    </location>
</feature>
<dbReference type="InterPro" id="IPR056750">
    <property type="entry name" value="RRM_ESF1"/>
</dbReference>
<protein>
    <submittedName>
        <fullName evidence="8">Uncharacterized protein</fullName>
    </submittedName>
</protein>
<name>A0A507CMU7_9FUNG</name>
<dbReference type="InterPro" id="IPR012580">
    <property type="entry name" value="NUC153"/>
</dbReference>
<feature type="compositionally biased region" description="Basic residues" evidence="5">
    <location>
        <begin position="711"/>
        <end position="721"/>
    </location>
</feature>
<evidence type="ECO:0000313" key="9">
    <source>
        <dbReference type="Proteomes" id="UP000317494"/>
    </source>
</evidence>
<dbReference type="Pfam" id="PF08159">
    <property type="entry name" value="NUC153"/>
    <property type="match status" value="1"/>
</dbReference>
<evidence type="ECO:0000256" key="5">
    <source>
        <dbReference type="SAM" id="MobiDB-lite"/>
    </source>
</evidence>
<evidence type="ECO:0000256" key="3">
    <source>
        <dbReference type="ARBA" id="ARBA00023054"/>
    </source>
</evidence>
<feature type="compositionally biased region" description="Basic and acidic residues" evidence="5">
    <location>
        <begin position="79"/>
        <end position="92"/>
    </location>
</feature>
<gene>
    <name evidence="8" type="ORF">SeMB42_g06046</name>
</gene>
<evidence type="ECO:0000256" key="2">
    <source>
        <dbReference type="ARBA" id="ARBA00009087"/>
    </source>
</evidence>
<organism evidence="8 9">
    <name type="scientific">Synchytrium endobioticum</name>
    <dbReference type="NCBI Taxonomy" id="286115"/>
    <lineage>
        <taxon>Eukaryota</taxon>
        <taxon>Fungi</taxon>
        <taxon>Fungi incertae sedis</taxon>
        <taxon>Chytridiomycota</taxon>
        <taxon>Chytridiomycota incertae sedis</taxon>
        <taxon>Chytridiomycetes</taxon>
        <taxon>Synchytriales</taxon>
        <taxon>Synchytriaceae</taxon>
        <taxon>Synchytrium</taxon>
    </lineage>
</organism>
<feature type="region of interest" description="Disordered" evidence="5">
    <location>
        <begin position="57"/>
        <end position="204"/>
    </location>
</feature>
<accession>A0A507CMU7</accession>
<feature type="compositionally biased region" description="Basic and acidic residues" evidence="5">
    <location>
        <begin position="129"/>
        <end position="154"/>
    </location>
</feature>
<evidence type="ECO:0000313" key="8">
    <source>
        <dbReference type="EMBL" id="TPX40355.1"/>
    </source>
</evidence>
<keyword evidence="4" id="KW-0539">Nucleus</keyword>
<proteinExistence type="inferred from homology"/>
<evidence type="ECO:0000259" key="7">
    <source>
        <dbReference type="Pfam" id="PF25121"/>
    </source>
</evidence>
<dbReference type="Pfam" id="PF25121">
    <property type="entry name" value="RRM_ESF1"/>
    <property type="match status" value="1"/>
</dbReference>
<reference evidence="8 9" key="1">
    <citation type="journal article" date="2019" name="Sci. Rep.">
        <title>Comparative genomics of chytrid fungi reveal insights into the obligate biotrophic and pathogenic lifestyle of Synchytrium endobioticum.</title>
        <authorList>
            <person name="van de Vossenberg B.T.L.H."/>
            <person name="Warris S."/>
            <person name="Nguyen H.D.T."/>
            <person name="van Gent-Pelzer M.P.E."/>
            <person name="Joly D.L."/>
            <person name="van de Geest H.C."/>
            <person name="Bonants P.J.M."/>
            <person name="Smith D.S."/>
            <person name="Levesque C.A."/>
            <person name="van der Lee T.A.J."/>
        </authorList>
    </citation>
    <scope>NUCLEOTIDE SEQUENCE [LARGE SCALE GENOMIC DNA]</scope>
    <source>
        <strain evidence="8 9">MB42</strain>
    </source>
</reference>
<feature type="domain" description="NUC153" evidence="6">
    <location>
        <begin position="624"/>
        <end position="652"/>
    </location>
</feature>
<evidence type="ECO:0000259" key="6">
    <source>
        <dbReference type="Pfam" id="PF08159"/>
    </source>
</evidence>
<dbReference type="EMBL" id="QEAN01000317">
    <property type="protein sequence ID" value="TPX40355.1"/>
    <property type="molecule type" value="Genomic_DNA"/>
</dbReference>
<feature type="compositionally biased region" description="Basic and acidic residues" evidence="5">
    <location>
        <begin position="57"/>
        <end position="71"/>
    </location>
</feature>
<feature type="compositionally biased region" description="Basic and acidic residues" evidence="5">
    <location>
        <begin position="112"/>
        <end position="122"/>
    </location>
</feature>
<comment type="similarity">
    <text evidence="2">Belongs to the ESF1 family.</text>
</comment>
<feature type="compositionally biased region" description="Basic and acidic residues" evidence="5">
    <location>
        <begin position="1"/>
        <end position="16"/>
    </location>
</feature>
<dbReference type="AlphaFoldDB" id="A0A507CMU7"/>
<evidence type="ECO:0000256" key="4">
    <source>
        <dbReference type="ARBA" id="ARBA00023242"/>
    </source>
</evidence>
<feature type="compositionally biased region" description="Polar residues" evidence="5">
    <location>
        <begin position="678"/>
        <end position="687"/>
    </location>
</feature>
<feature type="region of interest" description="Disordered" evidence="5">
    <location>
        <begin position="420"/>
        <end position="536"/>
    </location>
</feature>
<dbReference type="InterPro" id="IPR039754">
    <property type="entry name" value="Esf1"/>
</dbReference>
<comment type="subcellular location">
    <subcellularLocation>
        <location evidence="1">Nucleus</location>
        <location evidence="1">Nucleolus</location>
    </subcellularLocation>
</comment>
<dbReference type="VEuPathDB" id="FungiDB:SeMB42_g06046"/>
<dbReference type="Proteomes" id="UP000317494">
    <property type="component" value="Unassembled WGS sequence"/>
</dbReference>
<feature type="region of interest" description="Disordered" evidence="5">
    <location>
        <begin position="669"/>
        <end position="721"/>
    </location>
</feature>
<feature type="region of interest" description="Disordered" evidence="5">
    <location>
        <begin position="1"/>
        <end position="23"/>
    </location>
</feature>
<dbReference type="GO" id="GO:0006364">
    <property type="term" value="P:rRNA processing"/>
    <property type="evidence" value="ECO:0007669"/>
    <property type="project" value="InterPro"/>
</dbReference>
<dbReference type="PANTHER" id="PTHR12202">
    <property type="entry name" value="ESF1 HOMOLOG"/>
    <property type="match status" value="1"/>
</dbReference>
<dbReference type="PANTHER" id="PTHR12202:SF0">
    <property type="entry name" value="ESF1 HOMOLOG"/>
    <property type="match status" value="1"/>
</dbReference>
<dbReference type="GO" id="GO:0003723">
    <property type="term" value="F:RNA binding"/>
    <property type="evidence" value="ECO:0007669"/>
    <property type="project" value="TreeGrafter"/>
</dbReference>
<dbReference type="GO" id="GO:0005730">
    <property type="term" value="C:nucleolus"/>
    <property type="evidence" value="ECO:0007669"/>
    <property type="project" value="UniProtKB-SubCell"/>
</dbReference>
<feature type="region of interest" description="Disordered" evidence="5">
    <location>
        <begin position="557"/>
        <end position="578"/>
    </location>
</feature>
<keyword evidence="9" id="KW-1185">Reference proteome</keyword>
<feature type="compositionally biased region" description="Acidic residues" evidence="5">
    <location>
        <begin position="93"/>
        <end position="106"/>
    </location>
</feature>